<dbReference type="Gene3D" id="3.40.630.30">
    <property type="match status" value="1"/>
</dbReference>
<dbReference type="GO" id="GO:0008999">
    <property type="term" value="F:protein-N-terminal-alanine acetyltransferase activity"/>
    <property type="evidence" value="ECO:0007669"/>
    <property type="project" value="TreeGrafter"/>
</dbReference>
<dbReference type="Pfam" id="PF00583">
    <property type="entry name" value="Acetyltransf_1"/>
    <property type="match status" value="1"/>
</dbReference>
<accession>A0AAV3T9U7</accession>
<sequence length="205" mass="22393">MSADTPTCEAWAPDECEGSPHCPPRCPRFVDKIGDTWTIEPAGAADRDALSAMYRDFDPDERAQGLPPLGEDRIDSWLDGLLADGCNFVARSGDRVVGHSAYVASDDAEPELAVFVHQEFQGRGIGTELCRHLIATAAAADRDALVLEVEPANRRAIAVYEKLGFERVEERSADEPLRRSLSFEMRLSLSDPLARGTQNPPIVGD</sequence>
<dbReference type="InterPro" id="IPR050276">
    <property type="entry name" value="MshD_Acetyltransferase"/>
</dbReference>
<feature type="domain" description="N-acetyltransferase" evidence="1">
    <location>
        <begin position="37"/>
        <end position="190"/>
    </location>
</feature>
<name>A0AAV3T9U7_9EURY</name>
<dbReference type="Proteomes" id="UP001500420">
    <property type="component" value="Unassembled WGS sequence"/>
</dbReference>
<reference evidence="2 3" key="1">
    <citation type="journal article" date="2019" name="Int. J. Syst. Evol. Microbiol.">
        <title>The Global Catalogue of Microorganisms (GCM) 10K type strain sequencing project: providing services to taxonomists for standard genome sequencing and annotation.</title>
        <authorList>
            <consortium name="The Broad Institute Genomics Platform"/>
            <consortium name="The Broad Institute Genome Sequencing Center for Infectious Disease"/>
            <person name="Wu L."/>
            <person name="Ma J."/>
        </authorList>
    </citation>
    <scope>NUCLEOTIDE SEQUENCE [LARGE SCALE GENOMIC DNA]</scope>
    <source>
        <strain evidence="2 3">JCM 16328</strain>
    </source>
</reference>
<dbReference type="EMBL" id="BAAADV010000003">
    <property type="protein sequence ID" value="GAA0671236.1"/>
    <property type="molecule type" value="Genomic_DNA"/>
</dbReference>
<dbReference type="InterPro" id="IPR016181">
    <property type="entry name" value="Acyl_CoA_acyltransferase"/>
</dbReference>
<evidence type="ECO:0000313" key="2">
    <source>
        <dbReference type="EMBL" id="GAA0671236.1"/>
    </source>
</evidence>
<dbReference type="PANTHER" id="PTHR43617:SF20">
    <property type="entry name" value="N-ALPHA-ACETYLTRANSFERASE RIMI"/>
    <property type="match status" value="1"/>
</dbReference>
<dbReference type="SUPFAM" id="SSF55729">
    <property type="entry name" value="Acyl-CoA N-acyltransferases (Nat)"/>
    <property type="match status" value="1"/>
</dbReference>
<protein>
    <submittedName>
        <fullName evidence="2">GNAT family N-acetyltransferase</fullName>
    </submittedName>
</protein>
<comment type="caution">
    <text evidence="2">The sequence shown here is derived from an EMBL/GenBank/DDBJ whole genome shotgun (WGS) entry which is preliminary data.</text>
</comment>
<dbReference type="RefSeq" id="WP_343773564.1">
    <property type="nucleotide sequence ID" value="NZ_BAAADV010000003.1"/>
</dbReference>
<evidence type="ECO:0000313" key="3">
    <source>
        <dbReference type="Proteomes" id="UP001500420"/>
    </source>
</evidence>
<keyword evidence="3" id="KW-1185">Reference proteome</keyword>
<evidence type="ECO:0000259" key="1">
    <source>
        <dbReference type="PROSITE" id="PS51186"/>
    </source>
</evidence>
<dbReference type="CDD" id="cd04301">
    <property type="entry name" value="NAT_SF"/>
    <property type="match status" value="1"/>
</dbReference>
<dbReference type="PROSITE" id="PS51186">
    <property type="entry name" value="GNAT"/>
    <property type="match status" value="1"/>
</dbReference>
<proteinExistence type="predicted"/>
<dbReference type="PANTHER" id="PTHR43617">
    <property type="entry name" value="L-AMINO ACID N-ACETYLTRANSFERASE"/>
    <property type="match status" value="1"/>
</dbReference>
<organism evidence="2 3">
    <name type="scientific">Natronoarchaeum mannanilyticum</name>
    <dbReference type="NCBI Taxonomy" id="926360"/>
    <lineage>
        <taxon>Archaea</taxon>
        <taxon>Methanobacteriati</taxon>
        <taxon>Methanobacteriota</taxon>
        <taxon>Stenosarchaea group</taxon>
        <taxon>Halobacteria</taxon>
        <taxon>Halobacteriales</taxon>
        <taxon>Natronoarchaeaceae</taxon>
    </lineage>
</organism>
<dbReference type="InterPro" id="IPR000182">
    <property type="entry name" value="GNAT_dom"/>
</dbReference>
<dbReference type="AlphaFoldDB" id="A0AAV3T9U7"/>
<gene>
    <name evidence="2" type="ORF">GCM10009020_17020</name>
</gene>